<dbReference type="HOGENOM" id="CLU_171506_0_0_1"/>
<evidence type="ECO:0000259" key="1">
    <source>
        <dbReference type="PROSITE" id="PS51186"/>
    </source>
</evidence>
<keyword evidence="3" id="KW-1185">Reference proteome</keyword>
<dbReference type="Gene3D" id="3.40.630.30">
    <property type="match status" value="1"/>
</dbReference>
<feature type="domain" description="N-acetyltransferase" evidence="1">
    <location>
        <begin position="21"/>
        <end position="99"/>
    </location>
</feature>
<dbReference type="STRING" id="743788.S8FIY1"/>
<dbReference type="PANTHER" id="PTHR42791:SF2">
    <property type="entry name" value="N-ACETYLTRANSFERASE DOMAIN-CONTAINING PROTEIN"/>
    <property type="match status" value="1"/>
</dbReference>
<proteinExistence type="predicted"/>
<organism evidence="2 3">
    <name type="scientific">Fomitopsis schrenkii</name>
    <name type="common">Brown rot fungus</name>
    <dbReference type="NCBI Taxonomy" id="2126942"/>
    <lineage>
        <taxon>Eukaryota</taxon>
        <taxon>Fungi</taxon>
        <taxon>Dikarya</taxon>
        <taxon>Basidiomycota</taxon>
        <taxon>Agaricomycotina</taxon>
        <taxon>Agaricomycetes</taxon>
        <taxon>Polyporales</taxon>
        <taxon>Fomitopsis</taxon>
    </lineage>
</organism>
<dbReference type="PANTHER" id="PTHR42791">
    <property type="entry name" value="GNAT FAMILY ACETYLTRANSFERASE"/>
    <property type="match status" value="1"/>
</dbReference>
<evidence type="ECO:0000313" key="3">
    <source>
        <dbReference type="Proteomes" id="UP000015241"/>
    </source>
</evidence>
<dbReference type="AlphaFoldDB" id="S8FIY1"/>
<gene>
    <name evidence="2" type="ORF">FOMPIDRAFT_1120624</name>
</gene>
<feature type="non-terminal residue" evidence="2">
    <location>
        <position position="1"/>
    </location>
</feature>
<dbReference type="InParanoid" id="S8FIY1"/>
<dbReference type="Proteomes" id="UP000015241">
    <property type="component" value="Unassembled WGS sequence"/>
</dbReference>
<name>S8FIY1_FOMSC</name>
<dbReference type="PROSITE" id="PS51186">
    <property type="entry name" value="GNAT"/>
    <property type="match status" value="1"/>
</dbReference>
<protein>
    <recommendedName>
        <fullName evidence="1">N-acetyltransferase domain-containing protein</fullName>
    </recommendedName>
</protein>
<dbReference type="InterPro" id="IPR000182">
    <property type="entry name" value="GNAT_dom"/>
</dbReference>
<reference evidence="2 3" key="1">
    <citation type="journal article" date="2012" name="Science">
        <title>The Paleozoic origin of enzymatic lignin decomposition reconstructed from 31 fungal genomes.</title>
        <authorList>
            <person name="Floudas D."/>
            <person name="Binder M."/>
            <person name="Riley R."/>
            <person name="Barry K."/>
            <person name="Blanchette R.A."/>
            <person name="Henrissat B."/>
            <person name="Martinez A.T."/>
            <person name="Otillar R."/>
            <person name="Spatafora J.W."/>
            <person name="Yadav J.S."/>
            <person name="Aerts A."/>
            <person name="Benoit I."/>
            <person name="Boyd A."/>
            <person name="Carlson A."/>
            <person name="Copeland A."/>
            <person name="Coutinho P.M."/>
            <person name="de Vries R.P."/>
            <person name="Ferreira P."/>
            <person name="Findley K."/>
            <person name="Foster B."/>
            <person name="Gaskell J."/>
            <person name="Glotzer D."/>
            <person name="Gorecki P."/>
            <person name="Heitman J."/>
            <person name="Hesse C."/>
            <person name="Hori C."/>
            <person name="Igarashi K."/>
            <person name="Jurgens J.A."/>
            <person name="Kallen N."/>
            <person name="Kersten P."/>
            <person name="Kohler A."/>
            <person name="Kuees U."/>
            <person name="Kumar T.K.A."/>
            <person name="Kuo A."/>
            <person name="LaButti K."/>
            <person name="Larrondo L.F."/>
            <person name="Lindquist E."/>
            <person name="Ling A."/>
            <person name="Lombard V."/>
            <person name="Lucas S."/>
            <person name="Lundell T."/>
            <person name="Martin R."/>
            <person name="McLaughlin D.J."/>
            <person name="Morgenstern I."/>
            <person name="Morin E."/>
            <person name="Murat C."/>
            <person name="Nagy L.G."/>
            <person name="Nolan M."/>
            <person name="Ohm R.A."/>
            <person name="Patyshakuliyeva A."/>
            <person name="Rokas A."/>
            <person name="Ruiz-Duenas F.J."/>
            <person name="Sabat G."/>
            <person name="Salamov A."/>
            <person name="Samejima M."/>
            <person name="Schmutz J."/>
            <person name="Slot J.C."/>
            <person name="St John F."/>
            <person name="Stenlid J."/>
            <person name="Sun H."/>
            <person name="Sun S."/>
            <person name="Syed K."/>
            <person name="Tsang A."/>
            <person name="Wiebenga A."/>
            <person name="Young D."/>
            <person name="Pisabarro A."/>
            <person name="Eastwood D.C."/>
            <person name="Martin F."/>
            <person name="Cullen D."/>
            <person name="Grigoriev I.V."/>
            <person name="Hibbett D.S."/>
        </authorList>
    </citation>
    <scope>NUCLEOTIDE SEQUENCE</scope>
    <source>
        <strain evidence="3">FP-58527</strain>
    </source>
</reference>
<dbReference type="GO" id="GO:0016747">
    <property type="term" value="F:acyltransferase activity, transferring groups other than amino-acyl groups"/>
    <property type="evidence" value="ECO:0007669"/>
    <property type="project" value="InterPro"/>
</dbReference>
<dbReference type="Pfam" id="PF13508">
    <property type="entry name" value="Acetyltransf_7"/>
    <property type="match status" value="1"/>
</dbReference>
<accession>S8FIY1</accession>
<dbReference type="InterPro" id="IPR016181">
    <property type="entry name" value="Acyl_CoA_acyltransferase"/>
</dbReference>
<dbReference type="CDD" id="cd04301">
    <property type="entry name" value="NAT_SF"/>
    <property type="match status" value="1"/>
</dbReference>
<dbReference type="OrthoDB" id="2744543at2759"/>
<dbReference type="SUPFAM" id="SSF55729">
    <property type="entry name" value="Acyl-CoA N-acyltransferases (Nat)"/>
    <property type="match status" value="1"/>
</dbReference>
<dbReference type="EMBL" id="KE504142">
    <property type="protein sequence ID" value="EPT01386.1"/>
    <property type="molecule type" value="Genomic_DNA"/>
</dbReference>
<sequence length="115" mass="12646">RRKEYMDKVDVATKAAFGDDIGHMLQVVNLATAPAHQGKGYGSALMKRANTEADRLGCTSWLLSSNIANTPFYESCGFKGVKEVVMGDNNPTWTKPPFKMLIVRVPVCHIAHHSV</sequence>
<evidence type="ECO:0000313" key="2">
    <source>
        <dbReference type="EMBL" id="EPT01386.1"/>
    </source>
</evidence>
<dbReference type="InterPro" id="IPR052523">
    <property type="entry name" value="Trichothecene_AcTrans"/>
</dbReference>